<keyword evidence="6" id="KW-0564">Palmitate</keyword>
<dbReference type="PANTHER" id="PTHR35789">
    <property type="entry name" value="SPORE GERMINATION PROTEIN B3"/>
    <property type="match status" value="1"/>
</dbReference>
<dbReference type="InterPro" id="IPR038501">
    <property type="entry name" value="Spore_GerAC_C_sf"/>
</dbReference>
<dbReference type="NCBIfam" id="TIGR02887">
    <property type="entry name" value="spore_ger_x_C"/>
    <property type="match status" value="1"/>
</dbReference>
<comment type="subcellular location">
    <subcellularLocation>
        <location evidence="1">Membrane</location>
        <topology evidence="1">Lipid-anchor</topology>
    </subcellularLocation>
</comment>
<evidence type="ECO:0000259" key="8">
    <source>
        <dbReference type="Pfam" id="PF05504"/>
    </source>
</evidence>
<keyword evidence="3" id="KW-0309">Germination</keyword>
<dbReference type="AlphaFoldDB" id="A0A6I4W6P4"/>
<name>A0A6I4W6P4_9BACL</name>
<comment type="similarity">
    <text evidence="2">Belongs to the GerABKC lipoprotein family.</text>
</comment>
<evidence type="ECO:0000256" key="3">
    <source>
        <dbReference type="ARBA" id="ARBA00022544"/>
    </source>
</evidence>
<keyword evidence="5" id="KW-0472">Membrane</keyword>
<reference evidence="10 11" key="1">
    <citation type="submission" date="2019-12" db="EMBL/GenBank/DDBJ databases">
        <title>Whole-genome analyses of novel actinobacteria.</title>
        <authorList>
            <person name="Sahin N."/>
            <person name="Saygin H."/>
        </authorList>
    </citation>
    <scope>NUCLEOTIDE SEQUENCE [LARGE SCALE GENOMIC DNA]</scope>
    <source>
        <strain evidence="10 11">KC615</strain>
    </source>
</reference>
<protein>
    <submittedName>
        <fullName evidence="10">Ger(X)C family spore germination protein</fullName>
    </submittedName>
</protein>
<dbReference type="GO" id="GO:0016020">
    <property type="term" value="C:membrane"/>
    <property type="evidence" value="ECO:0007669"/>
    <property type="project" value="UniProtKB-SubCell"/>
</dbReference>
<dbReference type="Pfam" id="PF05504">
    <property type="entry name" value="Spore_GerAC"/>
    <property type="match status" value="1"/>
</dbReference>
<dbReference type="InterPro" id="IPR046953">
    <property type="entry name" value="Spore_GerAC-like_C"/>
</dbReference>
<dbReference type="InterPro" id="IPR057336">
    <property type="entry name" value="GerAC_N"/>
</dbReference>
<dbReference type="PROSITE" id="PS51257">
    <property type="entry name" value="PROKAR_LIPOPROTEIN"/>
    <property type="match status" value="1"/>
</dbReference>
<dbReference type="RefSeq" id="WP_160803347.1">
    <property type="nucleotide sequence ID" value="NZ_WUUL01000026.1"/>
</dbReference>
<evidence type="ECO:0000256" key="5">
    <source>
        <dbReference type="ARBA" id="ARBA00023136"/>
    </source>
</evidence>
<dbReference type="Gene3D" id="3.30.300.210">
    <property type="entry name" value="Nutrient germinant receptor protein C, domain 3"/>
    <property type="match status" value="1"/>
</dbReference>
<evidence type="ECO:0000313" key="11">
    <source>
        <dbReference type="Proteomes" id="UP000430692"/>
    </source>
</evidence>
<dbReference type="PANTHER" id="PTHR35789:SF1">
    <property type="entry name" value="SPORE GERMINATION PROTEIN B3"/>
    <property type="match status" value="1"/>
</dbReference>
<evidence type="ECO:0000256" key="7">
    <source>
        <dbReference type="ARBA" id="ARBA00023288"/>
    </source>
</evidence>
<evidence type="ECO:0000259" key="9">
    <source>
        <dbReference type="Pfam" id="PF25198"/>
    </source>
</evidence>
<sequence>MKNKQIILLFLCLFIFLISGCWDSNELQKLCIVAGMAIDKGNDNTKNRFRITVQIANPPQVAGDSQGGKMQASRVTNFTETGSTISETLRKISNKAPGELLFPHLQVMVIGEDLAKEGIADIFDVIERDSQFRVLFPILISKGPHSAKDILEVTTTLEAIPSAKIVEALRTSERYWGAYKATRVDEVIKGLKEGSFPISGIQMKGDLKAGNSIKNVEKISPNTIIQLKGTAIFKDRKLKKWLDLNTARGVTWVMDEMKSTVINLDCGMKKDAIAANVNRSKTTTDVKIKNNKPVIYLTVHAEGEILENNCSLDLGKSINLDQLDEKLEEEIKIELLQAIKTAQKEKSDLFRFGEKINTTDKKLWKKIETAWENDIFPKTEIHVNVQAIIRRTGMITKSYR</sequence>
<keyword evidence="11" id="KW-1185">Reference proteome</keyword>
<keyword evidence="4" id="KW-0732">Signal</keyword>
<dbReference type="Proteomes" id="UP000430692">
    <property type="component" value="Unassembled WGS sequence"/>
</dbReference>
<dbReference type="Gene3D" id="6.20.190.10">
    <property type="entry name" value="Nutrient germinant receptor protein C, domain 1"/>
    <property type="match status" value="1"/>
</dbReference>
<proteinExistence type="inferred from homology"/>
<feature type="domain" description="Spore germination GerAC-like C-terminal" evidence="8">
    <location>
        <begin position="228"/>
        <end position="393"/>
    </location>
</feature>
<accession>A0A6I4W6P4</accession>
<evidence type="ECO:0000256" key="1">
    <source>
        <dbReference type="ARBA" id="ARBA00004635"/>
    </source>
</evidence>
<evidence type="ECO:0000256" key="2">
    <source>
        <dbReference type="ARBA" id="ARBA00007886"/>
    </source>
</evidence>
<dbReference type="Pfam" id="PF25198">
    <property type="entry name" value="Spore_GerAC_N"/>
    <property type="match status" value="1"/>
</dbReference>
<keyword evidence="7" id="KW-0449">Lipoprotein</keyword>
<evidence type="ECO:0000256" key="6">
    <source>
        <dbReference type="ARBA" id="ARBA00023139"/>
    </source>
</evidence>
<gene>
    <name evidence="10" type="ORF">GSM42_20095</name>
</gene>
<comment type="caution">
    <text evidence="10">The sequence shown here is derived from an EMBL/GenBank/DDBJ whole genome shotgun (WGS) entry which is preliminary data.</text>
</comment>
<evidence type="ECO:0000256" key="4">
    <source>
        <dbReference type="ARBA" id="ARBA00022729"/>
    </source>
</evidence>
<feature type="domain" description="Spore germination protein N-terminal" evidence="9">
    <location>
        <begin position="23"/>
        <end position="193"/>
    </location>
</feature>
<organism evidence="10 11">
    <name type="scientific">Shimazuella alba</name>
    <dbReference type="NCBI Taxonomy" id="2690964"/>
    <lineage>
        <taxon>Bacteria</taxon>
        <taxon>Bacillati</taxon>
        <taxon>Bacillota</taxon>
        <taxon>Bacilli</taxon>
        <taxon>Bacillales</taxon>
        <taxon>Thermoactinomycetaceae</taxon>
        <taxon>Shimazuella</taxon>
    </lineage>
</organism>
<evidence type="ECO:0000313" key="10">
    <source>
        <dbReference type="EMBL" id="MXQ55982.1"/>
    </source>
</evidence>
<dbReference type="EMBL" id="WUUL01000026">
    <property type="protein sequence ID" value="MXQ55982.1"/>
    <property type="molecule type" value="Genomic_DNA"/>
</dbReference>
<dbReference type="GO" id="GO:0009847">
    <property type="term" value="P:spore germination"/>
    <property type="evidence" value="ECO:0007669"/>
    <property type="project" value="InterPro"/>
</dbReference>
<dbReference type="InterPro" id="IPR008844">
    <property type="entry name" value="Spore_GerAC-like"/>
</dbReference>